<keyword evidence="3" id="KW-1185">Reference proteome</keyword>
<dbReference type="PROSITE" id="PS50012">
    <property type="entry name" value="RCC1_3"/>
    <property type="match status" value="3"/>
</dbReference>
<name>A0AAV2IG49_LYMST</name>
<comment type="caution">
    <text evidence="2">The sequence shown here is derived from an EMBL/GenBank/DDBJ whole genome shotgun (WGS) entry which is preliminary data.</text>
</comment>
<dbReference type="PROSITE" id="PS00626">
    <property type="entry name" value="RCC1_2"/>
    <property type="match status" value="1"/>
</dbReference>
<organism evidence="2 3">
    <name type="scientific">Lymnaea stagnalis</name>
    <name type="common">Great pond snail</name>
    <name type="synonym">Helix stagnalis</name>
    <dbReference type="NCBI Taxonomy" id="6523"/>
    <lineage>
        <taxon>Eukaryota</taxon>
        <taxon>Metazoa</taxon>
        <taxon>Spiralia</taxon>
        <taxon>Lophotrochozoa</taxon>
        <taxon>Mollusca</taxon>
        <taxon>Gastropoda</taxon>
        <taxon>Heterobranchia</taxon>
        <taxon>Euthyneura</taxon>
        <taxon>Panpulmonata</taxon>
        <taxon>Hygrophila</taxon>
        <taxon>Lymnaeoidea</taxon>
        <taxon>Lymnaeidae</taxon>
        <taxon>Lymnaea</taxon>
    </lineage>
</organism>
<gene>
    <name evidence="2" type="ORF">GSLYS_00018545001</name>
</gene>
<accession>A0AAV2IG49</accession>
<feature type="repeat" description="RCC1" evidence="1">
    <location>
        <begin position="173"/>
        <end position="222"/>
    </location>
</feature>
<dbReference type="InterPro" id="IPR051553">
    <property type="entry name" value="Ran_GTPase-activating"/>
</dbReference>
<evidence type="ECO:0000256" key="1">
    <source>
        <dbReference type="PROSITE-ProRule" id="PRU00235"/>
    </source>
</evidence>
<sequence length="226" mass="24379">MIQGHDVICWGGGEFAQHGHQLIRGDVSYDKGQLSAPDISGRVKLAACRSSHNIVVTVDDKIFAWGNNSSGQLGSRESSDGQSIVRLTLVPPPPDDATVVSVACGYRHTMIVMDNGHVYACGNNFYAQLGYDFRKETYKENQTFPGLLRYLVHNPVSQVSCGDKHTLFLYRSGAVAAVGQNEHGQIGDGGRGESVVPKLVDLDCRVVSISSGSNHNLAVVGRYKSC</sequence>
<dbReference type="GO" id="GO:0005085">
    <property type="term" value="F:guanyl-nucleotide exchange factor activity"/>
    <property type="evidence" value="ECO:0007669"/>
    <property type="project" value="TreeGrafter"/>
</dbReference>
<proteinExistence type="predicted"/>
<evidence type="ECO:0000313" key="2">
    <source>
        <dbReference type="EMBL" id="CAL1545062.1"/>
    </source>
</evidence>
<reference evidence="2 3" key="1">
    <citation type="submission" date="2024-04" db="EMBL/GenBank/DDBJ databases">
        <authorList>
            <consortium name="Genoscope - CEA"/>
            <person name="William W."/>
        </authorList>
    </citation>
    <scope>NUCLEOTIDE SEQUENCE [LARGE SCALE GENOMIC DNA]</scope>
</reference>
<evidence type="ECO:0000313" key="3">
    <source>
        <dbReference type="Proteomes" id="UP001497497"/>
    </source>
</evidence>
<protein>
    <submittedName>
        <fullName evidence="2">Uncharacterized protein</fullName>
    </submittedName>
</protein>
<feature type="repeat" description="RCC1" evidence="1">
    <location>
        <begin position="116"/>
        <end position="172"/>
    </location>
</feature>
<dbReference type="PANTHER" id="PTHR45982:SF1">
    <property type="entry name" value="REGULATOR OF CHROMOSOME CONDENSATION"/>
    <property type="match status" value="1"/>
</dbReference>
<dbReference type="PRINTS" id="PR00633">
    <property type="entry name" value="RCCNDNSATION"/>
</dbReference>
<dbReference type="Gene3D" id="2.130.10.30">
    <property type="entry name" value="Regulator of chromosome condensation 1/beta-lactamase-inhibitor protein II"/>
    <property type="match status" value="1"/>
</dbReference>
<dbReference type="SUPFAM" id="SSF50985">
    <property type="entry name" value="RCC1/BLIP-II"/>
    <property type="match status" value="1"/>
</dbReference>
<dbReference type="Pfam" id="PF00415">
    <property type="entry name" value="RCC1"/>
    <property type="match status" value="3"/>
</dbReference>
<dbReference type="GO" id="GO:0005737">
    <property type="term" value="C:cytoplasm"/>
    <property type="evidence" value="ECO:0007669"/>
    <property type="project" value="TreeGrafter"/>
</dbReference>
<feature type="repeat" description="RCC1" evidence="1">
    <location>
        <begin position="60"/>
        <end position="115"/>
    </location>
</feature>
<dbReference type="PANTHER" id="PTHR45982">
    <property type="entry name" value="REGULATOR OF CHROMOSOME CONDENSATION"/>
    <property type="match status" value="1"/>
</dbReference>
<dbReference type="AlphaFoldDB" id="A0AAV2IG49"/>
<dbReference type="InterPro" id="IPR000408">
    <property type="entry name" value="Reg_chr_condens"/>
</dbReference>
<dbReference type="Proteomes" id="UP001497497">
    <property type="component" value="Unassembled WGS sequence"/>
</dbReference>
<dbReference type="EMBL" id="CAXITT010000670">
    <property type="protein sequence ID" value="CAL1545062.1"/>
    <property type="molecule type" value="Genomic_DNA"/>
</dbReference>
<dbReference type="InterPro" id="IPR009091">
    <property type="entry name" value="RCC1/BLIP-II"/>
</dbReference>